<feature type="compositionally biased region" description="Basic and acidic residues" evidence="7">
    <location>
        <begin position="210"/>
        <end position="222"/>
    </location>
</feature>
<dbReference type="InterPro" id="IPR009057">
    <property type="entry name" value="Homeodomain-like_sf"/>
</dbReference>
<organism evidence="9 10">
    <name type="scientific">Thlaspi arvense</name>
    <name type="common">Field penny-cress</name>
    <dbReference type="NCBI Taxonomy" id="13288"/>
    <lineage>
        <taxon>Eukaryota</taxon>
        <taxon>Viridiplantae</taxon>
        <taxon>Streptophyta</taxon>
        <taxon>Embryophyta</taxon>
        <taxon>Tracheophyta</taxon>
        <taxon>Spermatophyta</taxon>
        <taxon>Magnoliopsida</taxon>
        <taxon>eudicotyledons</taxon>
        <taxon>Gunneridae</taxon>
        <taxon>Pentapetalae</taxon>
        <taxon>rosids</taxon>
        <taxon>malvids</taxon>
        <taxon>Brassicales</taxon>
        <taxon>Brassicaceae</taxon>
        <taxon>Thlaspideae</taxon>
        <taxon>Thlaspi</taxon>
    </lineage>
</organism>
<proteinExistence type="predicted"/>
<dbReference type="GO" id="GO:0005634">
    <property type="term" value="C:nucleus"/>
    <property type="evidence" value="ECO:0007669"/>
    <property type="project" value="UniProtKB-SubCell"/>
</dbReference>
<dbReference type="NCBIfam" id="TIGR01557">
    <property type="entry name" value="myb_SHAQKYF"/>
    <property type="match status" value="1"/>
</dbReference>
<keyword evidence="5" id="KW-0539">Nucleus</keyword>
<evidence type="ECO:0000313" key="9">
    <source>
        <dbReference type="EMBL" id="CAH2036218.1"/>
    </source>
</evidence>
<keyword evidence="3" id="KW-0805">Transcription regulation</keyword>
<accession>A0AAU9R8T7</accession>
<feature type="compositionally biased region" description="Low complexity" evidence="7">
    <location>
        <begin position="491"/>
        <end position="501"/>
    </location>
</feature>
<feature type="region of interest" description="Disordered" evidence="7">
    <location>
        <begin position="439"/>
        <end position="609"/>
    </location>
</feature>
<dbReference type="SMART" id="SM00448">
    <property type="entry name" value="REC"/>
    <property type="match status" value="1"/>
</dbReference>
<comment type="subcellular location">
    <subcellularLocation>
        <location evidence="1">Nucleus</location>
    </subcellularLocation>
</comment>
<evidence type="ECO:0000256" key="1">
    <source>
        <dbReference type="ARBA" id="ARBA00004123"/>
    </source>
</evidence>
<comment type="caution">
    <text evidence="6">Lacks conserved residue(s) required for the propagation of feature annotation.</text>
</comment>
<feature type="compositionally biased region" description="Basic and acidic residues" evidence="7">
    <location>
        <begin position="169"/>
        <end position="179"/>
    </location>
</feature>
<dbReference type="GO" id="GO:0000160">
    <property type="term" value="P:phosphorelay signal transduction system"/>
    <property type="evidence" value="ECO:0007669"/>
    <property type="project" value="UniProtKB-KW"/>
</dbReference>
<dbReference type="CDD" id="cd17584">
    <property type="entry name" value="REC_typeB_ARR-like"/>
    <property type="match status" value="1"/>
</dbReference>
<dbReference type="PANTHER" id="PTHR43874">
    <property type="entry name" value="TWO-COMPONENT RESPONSE REGULATOR"/>
    <property type="match status" value="1"/>
</dbReference>
<dbReference type="Pfam" id="PF00072">
    <property type="entry name" value="Response_reg"/>
    <property type="match status" value="1"/>
</dbReference>
<protein>
    <recommendedName>
        <fullName evidence="8">Response regulatory domain-containing protein</fullName>
    </recommendedName>
</protein>
<evidence type="ECO:0000256" key="3">
    <source>
        <dbReference type="ARBA" id="ARBA00023015"/>
    </source>
</evidence>
<evidence type="ECO:0000256" key="2">
    <source>
        <dbReference type="ARBA" id="ARBA00023012"/>
    </source>
</evidence>
<dbReference type="PROSITE" id="PS50110">
    <property type="entry name" value="RESPONSE_REGULATORY"/>
    <property type="match status" value="1"/>
</dbReference>
<dbReference type="SUPFAM" id="SSF52172">
    <property type="entry name" value="CheY-like"/>
    <property type="match status" value="1"/>
</dbReference>
<dbReference type="SUPFAM" id="SSF46689">
    <property type="entry name" value="Homeodomain-like"/>
    <property type="match status" value="1"/>
</dbReference>
<feature type="compositionally biased region" description="Low complexity" evidence="7">
    <location>
        <begin position="440"/>
        <end position="450"/>
    </location>
</feature>
<dbReference type="InterPro" id="IPR006447">
    <property type="entry name" value="Myb_dom_plants"/>
</dbReference>
<keyword evidence="10" id="KW-1185">Reference proteome</keyword>
<dbReference type="InterPro" id="IPR001789">
    <property type="entry name" value="Sig_transdc_resp-reg_receiver"/>
</dbReference>
<feature type="compositionally biased region" description="Low complexity" evidence="7">
    <location>
        <begin position="542"/>
        <end position="551"/>
    </location>
</feature>
<evidence type="ECO:0000259" key="8">
    <source>
        <dbReference type="PROSITE" id="PS50110"/>
    </source>
</evidence>
<dbReference type="PANTHER" id="PTHR43874:SF98">
    <property type="entry name" value="TWO-COMPONENT RESPONSE REGULATOR ARR19-RELATED"/>
    <property type="match status" value="1"/>
</dbReference>
<evidence type="ECO:0000256" key="5">
    <source>
        <dbReference type="ARBA" id="ARBA00023242"/>
    </source>
</evidence>
<dbReference type="InterPro" id="IPR045279">
    <property type="entry name" value="ARR-like"/>
</dbReference>
<dbReference type="FunFam" id="1.10.10.60:FF:000007">
    <property type="entry name" value="Two-component response regulator"/>
    <property type="match status" value="1"/>
</dbReference>
<dbReference type="GO" id="GO:0009736">
    <property type="term" value="P:cytokinin-activated signaling pathway"/>
    <property type="evidence" value="ECO:0007669"/>
    <property type="project" value="InterPro"/>
</dbReference>
<dbReference type="InterPro" id="IPR011006">
    <property type="entry name" value="CheY-like_superfamily"/>
</dbReference>
<evidence type="ECO:0000256" key="4">
    <source>
        <dbReference type="ARBA" id="ARBA00023163"/>
    </source>
</evidence>
<gene>
    <name evidence="9" type="ORF">TAV2_LOCUS2689</name>
</gene>
<sequence>MKHMNDEDGVKTRSLQRGFSEIENSSLLDKFHPASTSILVVDTNFITLQNMKNIMEQYAFKVTIYANAEEALAFLTNCKHEINIVIWEFHMPGINGLEALKIIGSKMDLPVVITSDDDQINSVMQATIHGACDYLIKPVREEVLGNIWQHIVRKRMMATPGLSPPVKLDLNKDESKIVDQDNSEQSVDETEEKAEKKPQVESIGEIQSDLVKRDGLDQEKDGSMTTNQINREPKLKKKIEKKPRMTWAGDLQEKFLKAINLVGGPKKANPMSILKCLQEMDVEGLTRNNVASHLQKYRISFAENHGSQQMLENDWSLARRPMRLLAPKKVHTTTLPIVNGHTTTLPLINGHTTTMPHGHTTTLPLVNGHTATLPVVNGHTTTLPLINGRGVNPVQESHGYGNGYLTMNNNQFMSNNQFMNNNQLMNNSLPHLPRFDHLQQQHLQQQQQQQPYHEPSHQLMSKKEDHLQQQHLQQQQYYEPSQQFMSKKGNHLQQQHLQQQQYHAPSQQFMSKKGNHLQQQHLQQQQYHEPSQQLMSKKENHLQQQHLQQQQYHESSHQFMSKREDHLQQQHLQQQQYHEPSHQLMNKKEPEQDSGLPPDLGLIYPSSPFDPEGIMIDGYNFTL</sequence>
<feature type="domain" description="Response regulatory" evidence="8">
    <location>
        <begin position="37"/>
        <end position="152"/>
    </location>
</feature>
<dbReference type="GO" id="GO:0003677">
    <property type="term" value="F:DNA binding"/>
    <property type="evidence" value="ECO:0007669"/>
    <property type="project" value="InterPro"/>
</dbReference>
<name>A0AAU9R8T7_THLAR</name>
<keyword evidence="4" id="KW-0804">Transcription</keyword>
<evidence type="ECO:0000256" key="7">
    <source>
        <dbReference type="SAM" id="MobiDB-lite"/>
    </source>
</evidence>
<dbReference type="Proteomes" id="UP000836841">
    <property type="component" value="Chromosome 1"/>
</dbReference>
<evidence type="ECO:0000256" key="6">
    <source>
        <dbReference type="PROSITE-ProRule" id="PRU00169"/>
    </source>
</evidence>
<reference evidence="9 10" key="1">
    <citation type="submission" date="2022-03" db="EMBL/GenBank/DDBJ databases">
        <authorList>
            <person name="Nunn A."/>
            <person name="Chopra R."/>
            <person name="Nunn A."/>
            <person name="Contreras Garrido A."/>
        </authorList>
    </citation>
    <scope>NUCLEOTIDE SEQUENCE [LARGE SCALE GENOMIC DNA]</scope>
</reference>
<dbReference type="Gene3D" id="1.10.10.60">
    <property type="entry name" value="Homeodomain-like"/>
    <property type="match status" value="1"/>
</dbReference>
<dbReference type="Gene3D" id="3.40.50.2300">
    <property type="match status" value="1"/>
</dbReference>
<dbReference type="AlphaFoldDB" id="A0AAU9R8T7"/>
<keyword evidence="2" id="KW-0902">Two-component regulatory system</keyword>
<feature type="region of interest" description="Disordered" evidence="7">
    <location>
        <begin position="163"/>
        <end position="234"/>
    </location>
</feature>
<feature type="compositionally biased region" description="Low complexity" evidence="7">
    <location>
        <begin position="516"/>
        <end position="534"/>
    </location>
</feature>
<evidence type="ECO:0000313" key="10">
    <source>
        <dbReference type="Proteomes" id="UP000836841"/>
    </source>
</evidence>
<dbReference type="EMBL" id="OU466857">
    <property type="protein sequence ID" value="CAH2036218.1"/>
    <property type="molecule type" value="Genomic_DNA"/>
</dbReference>